<name>A0A0A9DBT3_ARUDO</name>
<dbReference type="EMBL" id="GBRH01211846">
    <property type="protein sequence ID" value="JAD86049.1"/>
    <property type="molecule type" value="Transcribed_RNA"/>
</dbReference>
<accession>A0A0A9DBT3</accession>
<dbReference type="AlphaFoldDB" id="A0A0A9DBT3"/>
<sequence>MYCNYKLLGSKLNLKKGSRGGELAESETRIPKSDADCLTLFGQKFAVSHVYETLIHPSKMICKILNSISVWSGSQCGVVYLL</sequence>
<protein>
    <submittedName>
        <fullName evidence="1">Uncharacterized protein</fullName>
    </submittedName>
</protein>
<proteinExistence type="predicted"/>
<organism evidence="1">
    <name type="scientific">Arundo donax</name>
    <name type="common">Giant reed</name>
    <name type="synonym">Donax arundinaceus</name>
    <dbReference type="NCBI Taxonomy" id="35708"/>
    <lineage>
        <taxon>Eukaryota</taxon>
        <taxon>Viridiplantae</taxon>
        <taxon>Streptophyta</taxon>
        <taxon>Embryophyta</taxon>
        <taxon>Tracheophyta</taxon>
        <taxon>Spermatophyta</taxon>
        <taxon>Magnoliopsida</taxon>
        <taxon>Liliopsida</taxon>
        <taxon>Poales</taxon>
        <taxon>Poaceae</taxon>
        <taxon>PACMAD clade</taxon>
        <taxon>Arundinoideae</taxon>
        <taxon>Arundineae</taxon>
        <taxon>Arundo</taxon>
    </lineage>
</organism>
<reference evidence="1" key="2">
    <citation type="journal article" date="2015" name="Data Brief">
        <title>Shoot transcriptome of the giant reed, Arundo donax.</title>
        <authorList>
            <person name="Barrero R.A."/>
            <person name="Guerrero F.D."/>
            <person name="Moolhuijzen P."/>
            <person name="Goolsby J.A."/>
            <person name="Tidwell J."/>
            <person name="Bellgard S.E."/>
            <person name="Bellgard M.I."/>
        </authorList>
    </citation>
    <scope>NUCLEOTIDE SEQUENCE</scope>
    <source>
        <tissue evidence="1">Shoot tissue taken approximately 20 cm above the soil surface</tissue>
    </source>
</reference>
<reference evidence="1" key="1">
    <citation type="submission" date="2014-09" db="EMBL/GenBank/DDBJ databases">
        <authorList>
            <person name="Magalhaes I.L.F."/>
            <person name="Oliveira U."/>
            <person name="Santos F.R."/>
            <person name="Vidigal T.H.D.A."/>
            <person name="Brescovit A.D."/>
            <person name="Santos A.J."/>
        </authorList>
    </citation>
    <scope>NUCLEOTIDE SEQUENCE</scope>
    <source>
        <tissue evidence="1">Shoot tissue taken approximately 20 cm above the soil surface</tissue>
    </source>
</reference>
<evidence type="ECO:0000313" key="1">
    <source>
        <dbReference type="EMBL" id="JAD86049.1"/>
    </source>
</evidence>